<feature type="non-terminal residue" evidence="2">
    <location>
        <position position="213"/>
    </location>
</feature>
<sequence length="213" mass="21997">MGRSAVSRRLALISLLAIAMIVVPAVTSLPSGISGVKDTGCNCHGTEASPSVTASISGLPEAYNASETYTVTVSFTGGPSVDGNANLGGFNLWASAGTLASVDSSAQLWGPSEASHTTEGNDQRSWVLEWTAPDSGSAVEFILHTNSVNGNEGDSGSSGDMWARAQVTVLGFGPEVLPDADPFKVLATLIVVSTVLLSIVVLYVFYRNNPDGF</sequence>
<keyword evidence="1" id="KW-0812">Transmembrane</keyword>
<evidence type="ECO:0008006" key="3">
    <source>
        <dbReference type="Google" id="ProtNLM"/>
    </source>
</evidence>
<name>A0A381XYG2_9ZZZZ</name>
<protein>
    <recommendedName>
        <fullName evidence="3">Reelin domain-containing protein</fullName>
    </recommendedName>
</protein>
<keyword evidence="1" id="KW-1133">Transmembrane helix</keyword>
<dbReference type="EMBL" id="UINC01016843">
    <property type="protein sequence ID" value="SVA69814.1"/>
    <property type="molecule type" value="Genomic_DNA"/>
</dbReference>
<keyword evidence="1" id="KW-0472">Membrane</keyword>
<accession>A0A381XYG2</accession>
<dbReference type="AlphaFoldDB" id="A0A381XYG2"/>
<evidence type="ECO:0000256" key="1">
    <source>
        <dbReference type="SAM" id="Phobius"/>
    </source>
</evidence>
<gene>
    <name evidence="2" type="ORF">METZ01_LOCUS122668</name>
</gene>
<evidence type="ECO:0000313" key="2">
    <source>
        <dbReference type="EMBL" id="SVA69814.1"/>
    </source>
</evidence>
<proteinExistence type="predicted"/>
<reference evidence="2" key="1">
    <citation type="submission" date="2018-05" db="EMBL/GenBank/DDBJ databases">
        <authorList>
            <person name="Lanie J.A."/>
            <person name="Ng W.-L."/>
            <person name="Kazmierczak K.M."/>
            <person name="Andrzejewski T.M."/>
            <person name="Davidsen T.M."/>
            <person name="Wayne K.J."/>
            <person name="Tettelin H."/>
            <person name="Glass J.I."/>
            <person name="Rusch D."/>
            <person name="Podicherti R."/>
            <person name="Tsui H.-C.T."/>
            <person name="Winkler M.E."/>
        </authorList>
    </citation>
    <scope>NUCLEOTIDE SEQUENCE</scope>
</reference>
<organism evidence="2">
    <name type="scientific">marine metagenome</name>
    <dbReference type="NCBI Taxonomy" id="408172"/>
    <lineage>
        <taxon>unclassified sequences</taxon>
        <taxon>metagenomes</taxon>
        <taxon>ecological metagenomes</taxon>
    </lineage>
</organism>
<dbReference type="NCBIfam" id="NF041895">
    <property type="entry name" value="choice_anch_V"/>
    <property type="match status" value="1"/>
</dbReference>
<feature type="transmembrane region" description="Helical" evidence="1">
    <location>
        <begin position="185"/>
        <end position="206"/>
    </location>
</feature>